<proteinExistence type="predicted"/>
<sequence>MMLQAIPEPTEPTARITLQNLRNLVQRAAVQQAVLASQMSIETTDGTSRETSGRKYPATKPKAPVKGRLGNARGARHTLDTRRRDKGNADQSRTPDERHERGRGTSGLGPQSFGRTIHEAQFPE</sequence>
<evidence type="ECO:0000313" key="2">
    <source>
        <dbReference type="EMBL" id="WVZ64735.1"/>
    </source>
</evidence>
<name>A0AAQ3WKG1_PASNO</name>
<organism evidence="2 3">
    <name type="scientific">Paspalum notatum var. saurae</name>
    <dbReference type="NCBI Taxonomy" id="547442"/>
    <lineage>
        <taxon>Eukaryota</taxon>
        <taxon>Viridiplantae</taxon>
        <taxon>Streptophyta</taxon>
        <taxon>Embryophyta</taxon>
        <taxon>Tracheophyta</taxon>
        <taxon>Spermatophyta</taxon>
        <taxon>Magnoliopsida</taxon>
        <taxon>Liliopsida</taxon>
        <taxon>Poales</taxon>
        <taxon>Poaceae</taxon>
        <taxon>PACMAD clade</taxon>
        <taxon>Panicoideae</taxon>
        <taxon>Andropogonodae</taxon>
        <taxon>Paspaleae</taxon>
        <taxon>Paspalinae</taxon>
        <taxon>Paspalum</taxon>
    </lineage>
</organism>
<dbReference type="EMBL" id="CP144747">
    <property type="protein sequence ID" value="WVZ64735.1"/>
    <property type="molecule type" value="Genomic_DNA"/>
</dbReference>
<keyword evidence="3" id="KW-1185">Reference proteome</keyword>
<evidence type="ECO:0000256" key="1">
    <source>
        <dbReference type="SAM" id="MobiDB-lite"/>
    </source>
</evidence>
<feature type="region of interest" description="Disordered" evidence="1">
    <location>
        <begin position="39"/>
        <end position="124"/>
    </location>
</feature>
<protein>
    <submittedName>
        <fullName evidence="2">Uncharacterized protein</fullName>
    </submittedName>
</protein>
<dbReference type="AlphaFoldDB" id="A0AAQ3WKG1"/>
<gene>
    <name evidence="2" type="ORF">U9M48_014212</name>
</gene>
<evidence type="ECO:0000313" key="3">
    <source>
        <dbReference type="Proteomes" id="UP001341281"/>
    </source>
</evidence>
<feature type="compositionally biased region" description="Basic and acidic residues" evidence="1">
    <location>
        <begin position="77"/>
        <end position="103"/>
    </location>
</feature>
<dbReference type="Proteomes" id="UP001341281">
    <property type="component" value="Chromosome 03"/>
</dbReference>
<reference evidence="2 3" key="1">
    <citation type="submission" date="2024-02" db="EMBL/GenBank/DDBJ databases">
        <title>High-quality chromosome-scale genome assembly of Pensacola bahiagrass (Paspalum notatum Flugge var. saurae).</title>
        <authorList>
            <person name="Vega J.M."/>
            <person name="Podio M."/>
            <person name="Orjuela J."/>
            <person name="Siena L.A."/>
            <person name="Pessino S.C."/>
            <person name="Combes M.C."/>
            <person name="Mariac C."/>
            <person name="Albertini E."/>
            <person name="Pupilli F."/>
            <person name="Ortiz J.P.A."/>
            <person name="Leblanc O."/>
        </authorList>
    </citation>
    <scope>NUCLEOTIDE SEQUENCE [LARGE SCALE GENOMIC DNA]</scope>
    <source>
        <strain evidence="2">R1</strain>
        <tissue evidence="2">Leaf</tissue>
    </source>
</reference>
<accession>A0AAQ3WKG1</accession>